<comment type="caution">
    <text evidence="2">The sequence shown here is derived from an EMBL/GenBank/DDBJ whole genome shotgun (WGS) entry which is preliminary data.</text>
</comment>
<proteinExistence type="predicted"/>
<dbReference type="RefSeq" id="WP_184343218.1">
    <property type="nucleotide sequence ID" value="NZ_JACHIG010000012.1"/>
</dbReference>
<keyword evidence="1" id="KW-0732">Signal</keyword>
<feature type="signal peptide" evidence="1">
    <location>
        <begin position="1"/>
        <end position="19"/>
    </location>
</feature>
<dbReference type="GO" id="GO:0004534">
    <property type="term" value="F:5'-3' RNA exonuclease activity"/>
    <property type="evidence" value="ECO:0007669"/>
    <property type="project" value="TreeGrafter"/>
</dbReference>
<reference evidence="2 3" key="1">
    <citation type="submission" date="2020-08" db="EMBL/GenBank/DDBJ databases">
        <title>Genomic Encyclopedia of Type Strains, Phase IV (KMG-IV): sequencing the most valuable type-strain genomes for metagenomic binning, comparative biology and taxonomic classification.</title>
        <authorList>
            <person name="Goeker M."/>
        </authorList>
    </citation>
    <scope>NUCLEOTIDE SEQUENCE [LARGE SCALE GENOMIC DNA]</scope>
    <source>
        <strain evidence="2 3">DSM 12252</strain>
    </source>
</reference>
<dbReference type="PANTHER" id="PTHR42924:SF11">
    <property type="entry name" value="POLYMERASE_HISTIDINOL PHOSPHATASE N-TERMINAL DOMAIN-CONTAINING PROTEIN"/>
    <property type="match status" value="1"/>
</dbReference>
<keyword evidence="3" id="KW-1185">Reference proteome</keyword>
<evidence type="ECO:0000313" key="3">
    <source>
        <dbReference type="Proteomes" id="UP000590740"/>
    </source>
</evidence>
<evidence type="ECO:0008006" key="4">
    <source>
        <dbReference type="Google" id="ProtNLM"/>
    </source>
</evidence>
<dbReference type="InterPro" id="IPR016195">
    <property type="entry name" value="Pol/histidinol_Pase-like"/>
</dbReference>
<dbReference type="GO" id="GO:0035312">
    <property type="term" value="F:5'-3' DNA exonuclease activity"/>
    <property type="evidence" value="ECO:0007669"/>
    <property type="project" value="TreeGrafter"/>
</dbReference>
<feature type="chain" id="PRO_5030551357" description="Histidinol-phosphatase" evidence="1">
    <location>
        <begin position="20"/>
        <end position="420"/>
    </location>
</feature>
<evidence type="ECO:0000256" key="1">
    <source>
        <dbReference type="SAM" id="SignalP"/>
    </source>
</evidence>
<organism evidence="2 3">
    <name type="scientific">Prosthecobacter vanneervenii</name>
    <dbReference type="NCBI Taxonomy" id="48466"/>
    <lineage>
        <taxon>Bacteria</taxon>
        <taxon>Pseudomonadati</taxon>
        <taxon>Verrucomicrobiota</taxon>
        <taxon>Verrucomicrobiia</taxon>
        <taxon>Verrucomicrobiales</taxon>
        <taxon>Verrucomicrobiaceae</taxon>
        <taxon>Prosthecobacter</taxon>
    </lineage>
</organism>
<dbReference type="InterPro" id="IPR052018">
    <property type="entry name" value="PHP_domain"/>
</dbReference>
<sequence length="420" mass="47536">MRPAIFSLLLLGLLSTASAAEPRWYKGNTHTHSLWSDGNDFPEMITDWYKQHGYDFLAISDHNVLQAKEVWMSEPAIEKRRRILGKTTMEKYRARFGDEWVTTRVKDGVTEVRLKKLEEYRPKFEEPGKFLIIQAEEITAGFGKIPIHLNGVNLREEIKPVKDLSSIQEVMRANLKMVNEQSQRLGIPMLSHINHPNFRWALSAEDLAAVLEENFWEIYNGHPTINYPGDASRMGHEKIWDVANTLRISEFKAPPLYGVGTDDSHRYHGEENGPGRGWVMVRAASLDPAEIVKAMKAGDFYASSGVTLDDVSFKDGELRIRIHAEPGVTYSTQIRGTLPGYDATTRPAPPVADDLHPPRLLYSDDIGKTLATIEGTEVVWKPSGKELYFRAVITSSKPYANPSFEGQKEMAWTQPIGWKK</sequence>
<dbReference type="Proteomes" id="UP000590740">
    <property type="component" value="Unassembled WGS sequence"/>
</dbReference>
<dbReference type="PANTHER" id="PTHR42924">
    <property type="entry name" value="EXONUCLEASE"/>
    <property type="match status" value="1"/>
</dbReference>
<dbReference type="EMBL" id="JACHIG010000012">
    <property type="protein sequence ID" value="MBB5034935.1"/>
    <property type="molecule type" value="Genomic_DNA"/>
</dbReference>
<dbReference type="Gene3D" id="3.20.20.140">
    <property type="entry name" value="Metal-dependent hydrolases"/>
    <property type="match status" value="1"/>
</dbReference>
<evidence type="ECO:0000313" key="2">
    <source>
        <dbReference type="EMBL" id="MBB5034935.1"/>
    </source>
</evidence>
<dbReference type="SUPFAM" id="SSF89550">
    <property type="entry name" value="PHP domain-like"/>
    <property type="match status" value="1"/>
</dbReference>
<dbReference type="AlphaFoldDB" id="A0A7W7YFH8"/>
<name>A0A7W7YFH8_9BACT</name>
<gene>
    <name evidence="2" type="ORF">HNQ65_004543</name>
</gene>
<protein>
    <recommendedName>
        <fullName evidence="4">Histidinol-phosphatase</fullName>
    </recommendedName>
</protein>
<accession>A0A7W7YFH8</accession>